<gene>
    <name evidence="4" type="primary">LOC103518551</name>
</gene>
<accession>A0A1S3DH88</accession>
<feature type="transmembrane region" description="Helical" evidence="2">
    <location>
        <begin position="327"/>
        <end position="345"/>
    </location>
</feature>
<feature type="compositionally biased region" description="Basic and acidic residues" evidence="1">
    <location>
        <begin position="120"/>
        <end position="134"/>
    </location>
</feature>
<dbReference type="RefSeq" id="XP_008481850.1">
    <property type="nucleotide sequence ID" value="XM_008483628.2"/>
</dbReference>
<evidence type="ECO:0000313" key="3">
    <source>
        <dbReference type="Proteomes" id="UP000079169"/>
    </source>
</evidence>
<name>A0A1S3DH88_DIACI</name>
<protein>
    <submittedName>
        <fullName evidence="4">Uncharacterized protein LOC103518551</fullName>
    </submittedName>
</protein>
<keyword evidence="2" id="KW-0812">Transmembrane</keyword>
<evidence type="ECO:0000256" key="2">
    <source>
        <dbReference type="SAM" id="Phobius"/>
    </source>
</evidence>
<keyword evidence="3" id="KW-1185">Reference proteome</keyword>
<keyword evidence="2" id="KW-0472">Membrane</keyword>
<organism evidence="3 4">
    <name type="scientific">Diaphorina citri</name>
    <name type="common">Asian citrus psyllid</name>
    <dbReference type="NCBI Taxonomy" id="121845"/>
    <lineage>
        <taxon>Eukaryota</taxon>
        <taxon>Metazoa</taxon>
        <taxon>Ecdysozoa</taxon>
        <taxon>Arthropoda</taxon>
        <taxon>Hexapoda</taxon>
        <taxon>Insecta</taxon>
        <taxon>Pterygota</taxon>
        <taxon>Neoptera</taxon>
        <taxon>Paraneoptera</taxon>
        <taxon>Hemiptera</taxon>
        <taxon>Sternorrhyncha</taxon>
        <taxon>Psylloidea</taxon>
        <taxon>Psyllidae</taxon>
        <taxon>Diaphorininae</taxon>
        <taxon>Diaphorina</taxon>
    </lineage>
</organism>
<feature type="region of interest" description="Disordered" evidence="1">
    <location>
        <begin position="114"/>
        <end position="134"/>
    </location>
</feature>
<keyword evidence="2" id="KW-1133">Transmembrane helix</keyword>
<sequence>MFEPMFHFKRIFNSNRNVGDMENNGPRCMKYEVPNMLDVRENPGVPYHKSVLITKLNDPSVNSKTIPRFPNDNKNTDPMLRPKQHPFFSPDPFFPHFDVLDSIMDSLMQPLNDPYPPPKVDTKAKLPESRDTEDSSLKFWIRNENAFKNKPRTIKLNKRKIDTMVDPLVSENKSAVAVDNELSEDYPDYKTDLWKKYGEKGDKKTELKSKNSDDFKGVKDNTWLPINDSDNERAPDTINSNEENKINKYLKENENEWWNRLVFPRKPKIIRDHKKGDCGRQEKLLGDSDYDDESSLNEDDSNFRQIHLVFNRTKPKSKRVKASADDLFIDLVIIGFLMTIMLLLYKISKLLYQEYNASVRTQGGLPVRRPWKIGIPTPGSVWCNPTPPSPPPCYSIHVPVPTHTTSVK</sequence>
<dbReference type="PaxDb" id="121845-A0A1S3DH88"/>
<dbReference type="KEGG" id="dci:103518551"/>
<dbReference type="AlphaFoldDB" id="A0A1S3DH88"/>
<evidence type="ECO:0000313" key="4">
    <source>
        <dbReference type="RefSeq" id="XP_008481850.1"/>
    </source>
</evidence>
<dbReference type="Proteomes" id="UP000079169">
    <property type="component" value="Unplaced"/>
</dbReference>
<reference evidence="4" key="1">
    <citation type="submission" date="2025-08" db="UniProtKB">
        <authorList>
            <consortium name="RefSeq"/>
        </authorList>
    </citation>
    <scope>IDENTIFICATION</scope>
</reference>
<dbReference type="GeneID" id="103518551"/>
<evidence type="ECO:0000256" key="1">
    <source>
        <dbReference type="SAM" id="MobiDB-lite"/>
    </source>
</evidence>
<proteinExistence type="predicted"/>